<dbReference type="OrthoDB" id="2426596at2"/>
<name>A0A0W8I679_9MICO</name>
<dbReference type="Proteomes" id="UP000054837">
    <property type="component" value="Unassembled WGS sequence"/>
</dbReference>
<reference evidence="1 2" key="1">
    <citation type="submission" date="2015-12" db="EMBL/GenBank/DDBJ databases">
        <title>Serinicoccus chungangenesis strain CD08_5 genome sequencing and assembly.</title>
        <authorList>
            <person name="Chander A.M."/>
            <person name="Kaur G."/>
            <person name="Nair G.R."/>
            <person name="Dhawan D.K."/>
            <person name="Kochhar R.K."/>
            <person name="Mayilraj S."/>
            <person name="Bhadada S.K."/>
        </authorList>
    </citation>
    <scope>NUCLEOTIDE SEQUENCE [LARGE SCALE GENOMIC DNA]</scope>
    <source>
        <strain evidence="1 2">CD08_5</strain>
    </source>
</reference>
<protein>
    <submittedName>
        <fullName evidence="1">Uncharacterized protein</fullName>
    </submittedName>
</protein>
<accession>A0A0W8I679</accession>
<gene>
    <name evidence="1" type="ORF">AVL62_00680</name>
</gene>
<dbReference type="EMBL" id="LQBL01000028">
    <property type="protein sequence ID" value="KUG53773.1"/>
    <property type="molecule type" value="Genomic_DNA"/>
</dbReference>
<organism evidence="1 2">
    <name type="scientific">Serinicoccus chungangensis</name>
    <dbReference type="NCBI Taxonomy" id="767452"/>
    <lineage>
        <taxon>Bacteria</taxon>
        <taxon>Bacillati</taxon>
        <taxon>Actinomycetota</taxon>
        <taxon>Actinomycetes</taxon>
        <taxon>Micrococcales</taxon>
        <taxon>Ornithinimicrobiaceae</taxon>
        <taxon>Serinicoccus</taxon>
    </lineage>
</organism>
<keyword evidence="2" id="KW-1185">Reference proteome</keyword>
<evidence type="ECO:0000313" key="2">
    <source>
        <dbReference type="Proteomes" id="UP000054837"/>
    </source>
</evidence>
<evidence type="ECO:0000313" key="1">
    <source>
        <dbReference type="EMBL" id="KUG53773.1"/>
    </source>
</evidence>
<comment type="caution">
    <text evidence="1">The sequence shown here is derived from an EMBL/GenBank/DDBJ whole genome shotgun (WGS) entry which is preliminary data.</text>
</comment>
<proteinExistence type="predicted"/>
<dbReference type="AlphaFoldDB" id="A0A0W8I679"/>
<sequence length="89" mass="9910">MVGAPLVRVPHREYYLFEGPLEAIHEWGAGELLPAFVWPEDRAWCTAADVDQHWVGVGASEPALQGLLASLDLDVVRADPTEPQPFYLR</sequence>